<comment type="caution">
    <text evidence="2">The sequence shown here is derived from an EMBL/GenBank/DDBJ whole genome shotgun (WGS) entry which is preliminary data.</text>
</comment>
<dbReference type="PANTHER" id="PTHR14136:SF17">
    <property type="entry name" value="BTB_POZ DOMAIN-CONTAINING PROTEIN KCTD9"/>
    <property type="match status" value="1"/>
</dbReference>
<protein>
    <submittedName>
        <fullName evidence="2">Pentapeptide repeat-containing protein</fullName>
    </submittedName>
</protein>
<reference evidence="2 3" key="1">
    <citation type="submission" date="2023-03" db="EMBL/GenBank/DDBJ databases">
        <title>Bacillus Genome Sequencing.</title>
        <authorList>
            <person name="Dunlap C."/>
        </authorList>
    </citation>
    <scope>NUCLEOTIDE SEQUENCE [LARGE SCALE GENOMIC DNA]</scope>
    <source>
        <strain evidence="2 3">BD-525</strain>
    </source>
</reference>
<feature type="compositionally biased region" description="Polar residues" evidence="1">
    <location>
        <begin position="276"/>
        <end position="290"/>
    </location>
</feature>
<organism evidence="2 3">
    <name type="scientific">Paenibacillus dokdonensis</name>
    <dbReference type="NCBI Taxonomy" id="2567944"/>
    <lineage>
        <taxon>Bacteria</taxon>
        <taxon>Bacillati</taxon>
        <taxon>Bacillota</taxon>
        <taxon>Bacilli</taxon>
        <taxon>Bacillales</taxon>
        <taxon>Paenibacillaceae</taxon>
        <taxon>Paenibacillus</taxon>
    </lineage>
</organism>
<evidence type="ECO:0000256" key="1">
    <source>
        <dbReference type="SAM" id="MobiDB-lite"/>
    </source>
</evidence>
<dbReference type="RefSeq" id="WP_326090336.1">
    <property type="nucleotide sequence ID" value="NZ_JARLKZ010000016.1"/>
</dbReference>
<evidence type="ECO:0000313" key="3">
    <source>
        <dbReference type="Proteomes" id="UP001344632"/>
    </source>
</evidence>
<dbReference type="InterPro" id="IPR001646">
    <property type="entry name" value="5peptide_repeat"/>
</dbReference>
<keyword evidence="3" id="KW-1185">Reference proteome</keyword>
<feature type="region of interest" description="Disordered" evidence="1">
    <location>
        <begin position="270"/>
        <end position="290"/>
    </location>
</feature>
<proteinExistence type="predicted"/>
<accession>A0ABU6GT21</accession>
<dbReference type="Proteomes" id="UP001344632">
    <property type="component" value="Unassembled WGS sequence"/>
</dbReference>
<dbReference type="EMBL" id="JARLKZ010000016">
    <property type="protein sequence ID" value="MEC0242563.1"/>
    <property type="molecule type" value="Genomic_DNA"/>
</dbReference>
<evidence type="ECO:0000313" key="2">
    <source>
        <dbReference type="EMBL" id="MEC0242563.1"/>
    </source>
</evidence>
<dbReference type="Gene3D" id="2.160.20.80">
    <property type="entry name" value="E3 ubiquitin-protein ligase SopA"/>
    <property type="match status" value="1"/>
</dbReference>
<dbReference type="Pfam" id="PF00805">
    <property type="entry name" value="Pentapeptide"/>
    <property type="match status" value="1"/>
</dbReference>
<dbReference type="InterPro" id="IPR051082">
    <property type="entry name" value="Pentapeptide-BTB/POZ_domain"/>
</dbReference>
<sequence length="290" mass="32458">MSRIHEYSDHPPDRSHLHADCENCFGLCCAALPFSSSSDFAFDKDAGTPCQNLRTDFRCSVHDSLRQRGMRGCTVYDCFGAGQKVSQITYEGRDWRQAPDTAKQMFGVFPIMWQLHELLWYLTEALTLQHARPIFDDLRVALEETDRLTQKNPESLLEINISIYRAEINTLLLRTSELVREDARNKHKGSLGHTKKIQSRGADLIGAKLRNADLRYQSFRGAYLIAADLSGADLRVTDLIGADLRDADLKGADLTGSIFLTQAQINSAKGDAGTKLPSSLTRPSHWITAQ</sequence>
<dbReference type="SUPFAM" id="SSF141571">
    <property type="entry name" value="Pentapeptide repeat-like"/>
    <property type="match status" value="1"/>
</dbReference>
<dbReference type="PANTHER" id="PTHR14136">
    <property type="entry name" value="BTB_POZ DOMAIN-CONTAINING PROTEIN KCTD9"/>
    <property type="match status" value="1"/>
</dbReference>
<gene>
    <name evidence="2" type="ORF">P4H66_22375</name>
</gene>
<name>A0ABU6GT21_9BACL</name>